<organism evidence="1 2">
    <name type="scientific">Rhodocollybia butyracea</name>
    <dbReference type="NCBI Taxonomy" id="206335"/>
    <lineage>
        <taxon>Eukaryota</taxon>
        <taxon>Fungi</taxon>
        <taxon>Dikarya</taxon>
        <taxon>Basidiomycota</taxon>
        <taxon>Agaricomycotina</taxon>
        <taxon>Agaricomycetes</taxon>
        <taxon>Agaricomycetidae</taxon>
        <taxon>Agaricales</taxon>
        <taxon>Marasmiineae</taxon>
        <taxon>Omphalotaceae</taxon>
        <taxon>Rhodocollybia</taxon>
    </lineage>
</organism>
<accession>A0A9P5PG02</accession>
<keyword evidence="2" id="KW-1185">Reference proteome</keyword>
<evidence type="ECO:0000313" key="2">
    <source>
        <dbReference type="Proteomes" id="UP000772434"/>
    </source>
</evidence>
<dbReference type="OrthoDB" id="3022562at2759"/>
<name>A0A9P5PG02_9AGAR</name>
<dbReference type="Proteomes" id="UP000772434">
    <property type="component" value="Unassembled WGS sequence"/>
</dbReference>
<comment type="caution">
    <text evidence="1">The sequence shown here is derived from an EMBL/GenBank/DDBJ whole genome shotgun (WGS) entry which is preliminary data.</text>
</comment>
<reference evidence="1" key="1">
    <citation type="submission" date="2020-11" db="EMBL/GenBank/DDBJ databases">
        <authorList>
            <consortium name="DOE Joint Genome Institute"/>
            <person name="Ahrendt S."/>
            <person name="Riley R."/>
            <person name="Andreopoulos W."/>
            <person name="Labutti K."/>
            <person name="Pangilinan J."/>
            <person name="Ruiz-Duenas F.J."/>
            <person name="Barrasa J.M."/>
            <person name="Sanchez-Garcia M."/>
            <person name="Camarero S."/>
            <person name="Miyauchi S."/>
            <person name="Serrano A."/>
            <person name="Linde D."/>
            <person name="Babiker R."/>
            <person name="Drula E."/>
            <person name="Ayuso-Fernandez I."/>
            <person name="Pacheco R."/>
            <person name="Padilla G."/>
            <person name="Ferreira P."/>
            <person name="Barriuso J."/>
            <person name="Kellner H."/>
            <person name="Castanera R."/>
            <person name="Alfaro M."/>
            <person name="Ramirez L."/>
            <person name="Pisabarro A.G."/>
            <person name="Kuo A."/>
            <person name="Tritt A."/>
            <person name="Lipzen A."/>
            <person name="He G."/>
            <person name="Yan M."/>
            <person name="Ng V."/>
            <person name="Cullen D."/>
            <person name="Martin F."/>
            <person name="Rosso M.-N."/>
            <person name="Henrissat B."/>
            <person name="Hibbett D."/>
            <person name="Martinez A.T."/>
            <person name="Grigoriev I.V."/>
        </authorList>
    </citation>
    <scope>NUCLEOTIDE SEQUENCE</scope>
    <source>
        <strain evidence="1">AH 40177</strain>
    </source>
</reference>
<proteinExistence type="predicted"/>
<sequence>MLTSIIAAVLRLHTIVIKIVLTIRKALKAYEGYVGCIYNNEKVFVTSPNMKSLPNLLIDDVAPCQPSSDPKVRAYLYGEAAMMWHIAQCVGLELDARITWVLHMEPTFTKVMAWKVPAMFSVVGTLTDWLNVAENCYHSLLKS</sequence>
<protein>
    <submittedName>
        <fullName evidence="1">Uncharacterized protein</fullName>
    </submittedName>
</protein>
<gene>
    <name evidence="1" type="ORF">BDP27DRAFT_1368729</name>
</gene>
<evidence type="ECO:0000313" key="1">
    <source>
        <dbReference type="EMBL" id="KAF9062619.1"/>
    </source>
</evidence>
<dbReference type="AlphaFoldDB" id="A0A9P5PG02"/>
<dbReference type="EMBL" id="JADNRY010000167">
    <property type="protein sequence ID" value="KAF9062619.1"/>
    <property type="molecule type" value="Genomic_DNA"/>
</dbReference>